<dbReference type="Gene3D" id="3.30.2450.30">
    <property type="match status" value="1"/>
</dbReference>
<accession>A0A0C2MXB3</accession>
<evidence type="ECO:0000313" key="2">
    <source>
        <dbReference type="Proteomes" id="UP000031668"/>
    </source>
</evidence>
<gene>
    <name evidence="1" type="ORF">RF11_13046</name>
</gene>
<keyword evidence="2" id="KW-1185">Reference proteome</keyword>
<reference evidence="1 2" key="1">
    <citation type="journal article" date="2014" name="Genome Biol. Evol.">
        <title>The genome of the myxosporean Thelohanellus kitauei shows adaptations to nutrient acquisition within its fish host.</title>
        <authorList>
            <person name="Yang Y."/>
            <person name="Xiong J."/>
            <person name="Zhou Z."/>
            <person name="Huo F."/>
            <person name="Miao W."/>
            <person name="Ran C."/>
            <person name="Liu Y."/>
            <person name="Zhang J."/>
            <person name="Feng J."/>
            <person name="Wang M."/>
            <person name="Wang M."/>
            <person name="Wang L."/>
            <person name="Yao B."/>
        </authorList>
    </citation>
    <scope>NUCLEOTIDE SEQUENCE [LARGE SCALE GENOMIC DNA]</scope>
    <source>
        <strain evidence="1">Wuqing</strain>
    </source>
</reference>
<organism evidence="1 2">
    <name type="scientific">Thelohanellus kitauei</name>
    <name type="common">Myxosporean</name>
    <dbReference type="NCBI Taxonomy" id="669202"/>
    <lineage>
        <taxon>Eukaryota</taxon>
        <taxon>Metazoa</taxon>
        <taxon>Cnidaria</taxon>
        <taxon>Myxozoa</taxon>
        <taxon>Myxosporea</taxon>
        <taxon>Bivalvulida</taxon>
        <taxon>Platysporina</taxon>
        <taxon>Myxobolidae</taxon>
        <taxon>Thelohanellus</taxon>
    </lineage>
</organism>
<name>A0A0C2MXB3_THEKT</name>
<dbReference type="EMBL" id="JWZT01003570">
    <property type="protein sequence ID" value="KII66257.1"/>
    <property type="molecule type" value="Genomic_DNA"/>
</dbReference>
<protein>
    <submittedName>
        <fullName evidence="1">Uncharacterized protein</fullName>
    </submittedName>
</protein>
<proteinExistence type="predicted"/>
<dbReference type="AlphaFoldDB" id="A0A0C2MXB3"/>
<sequence length="181" mass="21536">MSDRIEAQNVVDKLTRPRSTVIMHSHIYMPGLGHYVISLKKKREDAYFVIKDQKGSRPRIRIRVPICNRAEFLHILGYVTMLADDCENRSYPDNTGTDLDLYFYSTMDDGNGRSYEFEAFVEKYVRYLRITYIHKGIYDTLLFNARYLKEIIRIIQNFDIYHPNRMVAEDYCDICHRWASL</sequence>
<comment type="caution">
    <text evidence="1">The sequence shown here is derived from an EMBL/GenBank/DDBJ whole genome shotgun (WGS) entry which is preliminary data.</text>
</comment>
<evidence type="ECO:0000313" key="1">
    <source>
        <dbReference type="EMBL" id="KII66257.1"/>
    </source>
</evidence>
<dbReference type="Proteomes" id="UP000031668">
    <property type="component" value="Unassembled WGS sequence"/>
</dbReference>